<sequence length="772" mass="83213">MPEHFVGKPIVRVDAAEKVTGTAIFGPDVVLSGMLYGKILRSPYAHAKIKSIDASRAWELWGVRAIVTGDDFPGILGGEAMKDLPFLAQGKVRYVGDPVVAVAAESLEIAEEAIKLIQVEYEEIPAVFDPREAMKESAPIVHENHHQYQHIPVMKPVPNSNIMTVSEFSKGDTDQGFAEADCVFEDTFYSHSIQHAPIELHSVVAQMTADGKYTVWVPNDGPHRLRKDLSDALKIPLTKIRVLSTYIGGGFGSKGGLKLEPVAVALAQKVNHRPVKIVNTREEEFSACVVKHATYLTVKTGIKKDGTITAREVTSIWDAGAYAEKSPTVCMQATAASAGPYKIPHVKLKGYCVYTNKVIAGAYRGYGVPQVTWAYESAMDVIARKMGWDPLEFRLKNILREGDENPTGQPVHSIGVEECLKKAADVIGWEKRKNAPAPAESYKKRGFGICCAAKNTKTPSGAAAVVLLNQDGTANVVTSTVEIGQGAKTIFTQIAAEVLGIPVEKVCVSNPDTDLSPYDASTTSSRATFHMGNAVKEAAEDIKKQLCNLAGEIMGCPGDDLIAEGGEVRPKDQAGLNKEPLPYKQIMMKKYGAGGTILGRGFYYPEVKTNGMWSAPSIFWMYCAHAAEVEVDTETGKVDIIKLVAAQDVGKPINPVTCLQQVEGGAIMGMGAAMSESLIFDNKGRMLNPTLHDYKLPTFMDLPDLESFIIDAPDQNGPFGAKGIGEIVVAPTMAALAAAIEDAVGVRIKEGPLSEEKVIAGLEKLESGQEAR</sequence>
<organism evidence="2 3">
    <name type="scientific">Formimonas warabiya</name>
    <dbReference type="NCBI Taxonomy" id="1761012"/>
    <lineage>
        <taxon>Bacteria</taxon>
        <taxon>Bacillati</taxon>
        <taxon>Bacillota</taxon>
        <taxon>Clostridia</taxon>
        <taxon>Eubacteriales</taxon>
        <taxon>Peptococcaceae</taxon>
        <taxon>Candidatus Formimonas</taxon>
    </lineage>
</organism>
<dbReference type="RefSeq" id="WP_148136511.1">
    <property type="nucleotide sequence ID" value="NZ_CP017634.1"/>
</dbReference>
<name>A0A3G1KXJ0_FORW1</name>
<dbReference type="SUPFAM" id="SSF54665">
    <property type="entry name" value="CO dehydrogenase molybdoprotein N-domain-like"/>
    <property type="match status" value="1"/>
</dbReference>
<dbReference type="AlphaFoldDB" id="A0A3G1KXJ0"/>
<dbReference type="InterPro" id="IPR008274">
    <property type="entry name" value="AldOxase/xan_DH_MoCoBD1"/>
</dbReference>
<evidence type="ECO:0000259" key="1">
    <source>
        <dbReference type="SMART" id="SM01008"/>
    </source>
</evidence>
<dbReference type="PANTHER" id="PTHR11908">
    <property type="entry name" value="XANTHINE DEHYDROGENASE"/>
    <property type="match status" value="1"/>
</dbReference>
<accession>A0A3G1KXJ0</accession>
<evidence type="ECO:0000313" key="3">
    <source>
        <dbReference type="Proteomes" id="UP000323521"/>
    </source>
</evidence>
<dbReference type="PANTHER" id="PTHR11908:SF157">
    <property type="entry name" value="XANTHINE DEHYDROGENASE SUBUNIT D-RELATED"/>
    <property type="match status" value="1"/>
</dbReference>
<dbReference type="InterPro" id="IPR000674">
    <property type="entry name" value="Ald_Oxase/Xan_DH_a/b"/>
</dbReference>
<dbReference type="Pfam" id="PF02738">
    <property type="entry name" value="MoCoBD_1"/>
    <property type="match status" value="1"/>
</dbReference>
<dbReference type="Pfam" id="PF01315">
    <property type="entry name" value="Ald_Xan_dh_C"/>
    <property type="match status" value="1"/>
</dbReference>
<dbReference type="EMBL" id="CP017634">
    <property type="protein sequence ID" value="ATW27161.1"/>
    <property type="molecule type" value="Genomic_DNA"/>
</dbReference>
<dbReference type="Gene3D" id="3.30.365.10">
    <property type="entry name" value="Aldehyde oxidase/xanthine dehydrogenase, molybdopterin binding domain"/>
    <property type="match status" value="4"/>
</dbReference>
<protein>
    <recommendedName>
        <fullName evidence="1">Aldehyde oxidase/xanthine dehydrogenase a/b hammerhead domain-containing protein</fullName>
    </recommendedName>
</protein>
<dbReference type="Proteomes" id="UP000323521">
    <property type="component" value="Chromosome"/>
</dbReference>
<evidence type="ECO:0000313" key="2">
    <source>
        <dbReference type="EMBL" id="ATW27161.1"/>
    </source>
</evidence>
<dbReference type="InterPro" id="IPR016208">
    <property type="entry name" value="Ald_Oxase/xanthine_DH-like"/>
</dbReference>
<dbReference type="InterPro" id="IPR046867">
    <property type="entry name" value="AldOxase/xan_DH_MoCoBD2"/>
</dbReference>
<dbReference type="InterPro" id="IPR036856">
    <property type="entry name" value="Ald_Oxase/Xan_DH_a/b_sf"/>
</dbReference>
<dbReference type="SUPFAM" id="SSF56003">
    <property type="entry name" value="Molybdenum cofactor-binding domain"/>
    <property type="match status" value="1"/>
</dbReference>
<dbReference type="SMART" id="SM01008">
    <property type="entry name" value="Ald_Xan_dh_C"/>
    <property type="match status" value="1"/>
</dbReference>
<proteinExistence type="predicted"/>
<feature type="domain" description="Aldehyde oxidase/xanthine dehydrogenase a/b hammerhead" evidence="1">
    <location>
        <begin position="20"/>
        <end position="125"/>
    </location>
</feature>
<keyword evidence="3" id="KW-1185">Reference proteome</keyword>
<dbReference type="GO" id="GO:0016491">
    <property type="term" value="F:oxidoreductase activity"/>
    <property type="evidence" value="ECO:0007669"/>
    <property type="project" value="InterPro"/>
</dbReference>
<dbReference type="GO" id="GO:0005506">
    <property type="term" value="F:iron ion binding"/>
    <property type="evidence" value="ECO:0007669"/>
    <property type="project" value="InterPro"/>
</dbReference>
<gene>
    <name evidence="2" type="ORF">DCMF_22580</name>
</gene>
<reference evidence="2 3" key="1">
    <citation type="submission" date="2016-10" db="EMBL/GenBank/DDBJ databases">
        <title>Complete Genome Sequence of Peptococcaceae strain DCMF.</title>
        <authorList>
            <person name="Edwards R.J."/>
            <person name="Holland S.I."/>
            <person name="Deshpande N.P."/>
            <person name="Wong Y.K."/>
            <person name="Ertan H."/>
            <person name="Manefield M."/>
            <person name="Russell T.L."/>
            <person name="Lee M.J."/>
        </authorList>
    </citation>
    <scope>NUCLEOTIDE SEQUENCE [LARGE SCALE GENOMIC DNA]</scope>
    <source>
        <strain evidence="2 3">DCMF</strain>
    </source>
</reference>
<dbReference type="InterPro" id="IPR037165">
    <property type="entry name" value="AldOxase/xan_DH_Mopterin-bd_sf"/>
</dbReference>
<dbReference type="Pfam" id="PF20256">
    <property type="entry name" value="MoCoBD_2"/>
    <property type="match status" value="1"/>
</dbReference>
<dbReference type="OrthoDB" id="41753at2"/>
<dbReference type="KEGG" id="fwa:DCMF_22580"/>
<dbReference type="Gene3D" id="3.90.1170.50">
    <property type="entry name" value="Aldehyde oxidase/xanthine dehydrogenase, a/b hammerhead"/>
    <property type="match status" value="1"/>
</dbReference>